<accession>A0A813NIJ7</accession>
<dbReference type="AlphaFoldDB" id="A0A813NIJ7"/>
<evidence type="ECO:0000313" key="4">
    <source>
        <dbReference type="EMBL" id="CAF3514991.1"/>
    </source>
</evidence>
<dbReference type="InterPro" id="IPR029147">
    <property type="entry name" value="CFAP77"/>
</dbReference>
<evidence type="ECO:0000313" key="1">
    <source>
        <dbReference type="EMBL" id="CAF0722828.1"/>
    </source>
</evidence>
<dbReference type="PANTHER" id="PTHR28617:SF1">
    <property type="entry name" value="CILIA- AND FLAGELLA-ASSOCIATED PROTEIN 77"/>
    <property type="match status" value="1"/>
</dbReference>
<dbReference type="Proteomes" id="UP000663829">
    <property type="component" value="Unassembled WGS sequence"/>
</dbReference>
<dbReference type="Pfam" id="PF14825">
    <property type="entry name" value="CFAP77"/>
    <property type="match status" value="1"/>
</dbReference>
<gene>
    <name evidence="2" type="ORF">GPM918_LOCUS39</name>
    <name evidence="1" type="ORF">OVA965_LOCUS180</name>
    <name evidence="4" type="ORF">SRO942_LOCUS40</name>
    <name evidence="3" type="ORF">TMI583_LOCUS180</name>
</gene>
<evidence type="ECO:0000313" key="3">
    <source>
        <dbReference type="EMBL" id="CAF3494852.1"/>
    </source>
</evidence>
<sequence>MKNNWNDDVAKQRKRGFNLPPDDYVYGIKSFPASVEVDGVAAALKQYCTFEQCNEFIPKKLIVRDFIAMNKATAKLGLTKTKDVDHFRALHDIKKEICFYNCTRTKKKSIPSEIVHGIATRTAPPIRDLIQNKYLHNWLHQNSIRRCKELLKCENAKNVSRTVYLTKASLLRQHRPKIDSKLSWKIPYFEKVSGIYCTNK</sequence>
<name>A0A813NIJ7_9BILA</name>
<dbReference type="EMBL" id="CAJNOQ010000003">
    <property type="protein sequence ID" value="CAF0737009.1"/>
    <property type="molecule type" value="Genomic_DNA"/>
</dbReference>
<dbReference type="PANTHER" id="PTHR28617">
    <property type="entry name" value="CILIA- AND FLAGELLA-ASSOCIATED PROTEIN 77"/>
    <property type="match status" value="1"/>
</dbReference>
<comment type="caution">
    <text evidence="2">The sequence shown here is derived from an EMBL/GenBank/DDBJ whole genome shotgun (WGS) entry which is preliminary data.</text>
</comment>
<proteinExistence type="predicted"/>
<keyword evidence="5" id="KW-1185">Reference proteome</keyword>
<dbReference type="EMBL" id="CAJOBA010000017">
    <property type="protein sequence ID" value="CAF3494852.1"/>
    <property type="molecule type" value="Genomic_DNA"/>
</dbReference>
<dbReference type="Proteomes" id="UP000681722">
    <property type="component" value="Unassembled WGS sequence"/>
</dbReference>
<dbReference type="OrthoDB" id="10014921at2759"/>
<dbReference type="Proteomes" id="UP000677228">
    <property type="component" value="Unassembled WGS sequence"/>
</dbReference>
<organism evidence="2 5">
    <name type="scientific">Didymodactylos carnosus</name>
    <dbReference type="NCBI Taxonomy" id="1234261"/>
    <lineage>
        <taxon>Eukaryota</taxon>
        <taxon>Metazoa</taxon>
        <taxon>Spiralia</taxon>
        <taxon>Gnathifera</taxon>
        <taxon>Rotifera</taxon>
        <taxon>Eurotatoria</taxon>
        <taxon>Bdelloidea</taxon>
        <taxon>Philodinida</taxon>
        <taxon>Philodinidae</taxon>
        <taxon>Didymodactylos</taxon>
    </lineage>
</organism>
<evidence type="ECO:0000313" key="5">
    <source>
        <dbReference type="Proteomes" id="UP000663829"/>
    </source>
</evidence>
<protein>
    <submittedName>
        <fullName evidence="2">Uncharacterized protein</fullName>
    </submittedName>
</protein>
<evidence type="ECO:0000313" key="2">
    <source>
        <dbReference type="EMBL" id="CAF0737009.1"/>
    </source>
</evidence>
<dbReference type="Proteomes" id="UP000682733">
    <property type="component" value="Unassembled WGS sequence"/>
</dbReference>
<dbReference type="EMBL" id="CAJOBC010000003">
    <property type="protein sequence ID" value="CAF3514991.1"/>
    <property type="molecule type" value="Genomic_DNA"/>
</dbReference>
<dbReference type="EMBL" id="CAJNOK010000017">
    <property type="protein sequence ID" value="CAF0722828.1"/>
    <property type="molecule type" value="Genomic_DNA"/>
</dbReference>
<reference evidence="2" key="1">
    <citation type="submission" date="2021-02" db="EMBL/GenBank/DDBJ databases">
        <authorList>
            <person name="Nowell W R."/>
        </authorList>
    </citation>
    <scope>NUCLEOTIDE SEQUENCE</scope>
</reference>